<dbReference type="NCBIfam" id="TIGR03396">
    <property type="entry name" value="PC_PLC"/>
    <property type="match status" value="1"/>
</dbReference>
<dbReference type="GO" id="GO:0034480">
    <property type="term" value="F:phosphatidylcholine phospholipase C activity"/>
    <property type="evidence" value="ECO:0007669"/>
    <property type="project" value="UniProtKB-EC"/>
</dbReference>
<keyword evidence="7" id="KW-1185">Reference proteome</keyword>
<proteinExistence type="inferred from homology"/>
<name>A0A3N1P1Y7_9GAMM</name>
<dbReference type="EMBL" id="RJUL01000010">
    <property type="protein sequence ID" value="ROQ22423.1"/>
    <property type="molecule type" value="Genomic_DNA"/>
</dbReference>
<protein>
    <recommendedName>
        <fullName evidence="2">phospholipase C</fullName>
        <ecNumber evidence="2">3.1.4.3</ecNumber>
    </recommendedName>
</protein>
<reference evidence="6 7" key="1">
    <citation type="submission" date="2018-11" db="EMBL/GenBank/DDBJ databases">
        <title>Genomic Encyclopedia of Type Strains, Phase IV (KMG-IV): sequencing the most valuable type-strain genomes for metagenomic binning, comparative biology and taxonomic classification.</title>
        <authorList>
            <person name="Goeker M."/>
        </authorList>
    </citation>
    <scope>NUCLEOTIDE SEQUENCE [LARGE SCALE GENOMIC DNA]</scope>
    <source>
        <strain evidence="6 7">DSM 21945</strain>
    </source>
</reference>
<sequence>MVDQQRRRFLKLSSAAGIAGIASAATLPATIRKALAIEPARQSGTIEDVKHVVIFMQENRSFDHYFGSLRGVRGFDDPRAMQSRPGQSVWQQACSKTPAPVLPFHLDSTGSSAQTMHDLNHDWRGPVKDWACNDVWAEQKTPMTMGYFKRDDMPFYYALADAFTICDGYHCSLFGPTNPNRMFLWTGTSGLTVGNSGPQVVANKDDGNWTSDMGRDHGEFTPYDWTTYAERLDKAGVSWRVYQEYDNFGDNALQSFKAFRGLDPDSHRYRQGRAWVAGSSAENAVASRGEHLVAAFAEDVKNGTLPEVSWLIAPYILSEHPEASPGYGASLTARLLEALMSNPEVWSKTVFLLNYDENGGFFDHVPVPVPPAGSALGKSNVALDGEDYHGEPLGLGPRVPMMVISPWSRGGWVNSELFDHTSVLRFLEQRFGVREPNISPWRRAVAGDLTSTLDFAGQNATWPKLPDTGHYIGQVDKAAKLPAPTLPPMAAMPRQEPGQRPARPLPYEMEVSARAKGGQLALAIHNQSTVAVALGLYDDQATHGPRHYTAAAHSRLEDSIETGAGYQLTLHGPNGYLRHFAGQGDDGLEASLSRGATPNLLMLTLSNLSGEPQTFEITDAYSGKNQRYRLAPGQQQSLSWHIAEQAHWYDLALSAGHYRRRWCGHMETGQPSFSDPLIGRA</sequence>
<evidence type="ECO:0000256" key="1">
    <source>
        <dbReference type="ARBA" id="ARBA00009717"/>
    </source>
</evidence>
<dbReference type="InterPro" id="IPR007312">
    <property type="entry name" value="Phosphoesterase"/>
</dbReference>
<keyword evidence="4" id="KW-0732">Signal</keyword>
<evidence type="ECO:0000259" key="5">
    <source>
        <dbReference type="Pfam" id="PF05506"/>
    </source>
</evidence>
<dbReference type="Proteomes" id="UP000268033">
    <property type="component" value="Unassembled WGS sequence"/>
</dbReference>
<dbReference type="InterPro" id="IPR008475">
    <property type="entry name" value="PLipase_C_C"/>
</dbReference>
<dbReference type="InterPro" id="IPR017850">
    <property type="entry name" value="Alkaline_phosphatase_core_sf"/>
</dbReference>
<dbReference type="PROSITE" id="PS51318">
    <property type="entry name" value="TAT"/>
    <property type="match status" value="1"/>
</dbReference>
<dbReference type="Pfam" id="PF05506">
    <property type="entry name" value="PLipase_C_C"/>
    <property type="match status" value="2"/>
</dbReference>
<evidence type="ECO:0000313" key="7">
    <source>
        <dbReference type="Proteomes" id="UP000268033"/>
    </source>
</evidence>
<dbReference type="InterPro" id="IPR006311">
    <property type="entry name" value="TAT_signal"/>
</dbReference>
<dbReference type="PANTHER" id="PTHR31956:SF1">
    <property type="entry name" value="NON-SPECIFIC PHOSPHOLIPASE C1"/>
    <property type="match status" value="1"/>
</dbReference>
<dbReference type="InterPro" id="IPR017767">
    <property type="entry name" value="PC-PLC"/>
</dbReference>
<dbReference type="Gene3D" id="3.40.720.10">
    <property type="entry name" value="Alkaline Phosphatase, subunit A"/>
    <property type="match status" value="2"/>
</dbReference>
<comment type="caution">
    <text evidence="6">The sequence shown here is derived from an EMBL/GenBank/DDBJ whole genome shotgun (WGS) entry which is preliminary data.</text>
</comment>
<organism evidence="6 7">
    <name type="scientific">Gallaecimonas pentaromativorans</name>
    <dbReference type="NCBI Taxonomy" id="584787"/>
    <lineage>
        <taxon>Bacteria</taxon>
        <taxon>Pseudomonadati</taxon>
        <taxon>Pseudomonadota</taxon>
        <taxon>Gammaproteobacteria</taxon>
        <taxon>Enterobacterales</taxon>
        <taxon>Gallaecimonadaceae</taxon>
        <taxon>Gallaecimonas</taxon>
    </lineage>
</organism>
<dbReference type="Pfam" id="PF04185">
    <property type="entry name" value="Phosphoesterase"/>
    <property type="match status" value="1"/>
</dbReference>
<feature type="signal peptide" evidence="4">
    <location>
        <begin position="1"/>
        <end position="24"/>
    </location>
</feature>
<dbReference type="EC" id="3.1.4.3" evidence="2"/>
<dbReference type="PANTHER" id="PTHR31956">
    <property type="entry name" value="NON-SPECIFIC PHOSPHOLIPASE C4-RELATED"/>
    <property type="match status" value="1"/>
</dbReference>
<accession>A0A3N1P1Y7</accession>
<evidence type="ECO:0000256" key="4">
    <source>
        <dbReference type="SAM" id="SignalP"/>
    </source>
</evidence>
<feature type="domain" description="Bacterial phospholipase C C-terminal" evidence="5">
    <location>
        <begin position="501"/>
        <end position="583"/>
    </location>
</feature>
<dbReference type="CDD" id="cd16014">
    <property type="entry name" value="PLC"/>
    <property type="match status" value="1"/>
</dbReference>
<feature type="domain" description="Bacterial phospholipase C C-terminal" evidence="5">
    <location>
        <begin position="600"/>
        <end position="665"/>
    </location>
</feature>
<dbReference type="STRING" id="584787.GCA_001247655_00969"/>
<keyword evidence="3" id="KW-0378">Hydrolase</keyword>
<gene>
    <name evidence="6" type="ORF">EDC28_11062</name>
</gene>
<evidence type="ECO:0000256" key="2">
    <source>
        <dbReference type="ARBA" id="ARBA00012018"/>
    </source>
</evidence>
<evidence type="ECO:0000313" key="6">
    <source>
        <dbReference type="EMBL" id="ROQ22423.1"/>
    </source>
</evidence>
<dbReference type="RefSeq" id="WP_123422360.1">
    <property type="nucleotide sequence ID" value="NZ_RJUL01000010.1"/>
</dbReference>
<feature type="chain" id="PRO_5018088323" description="phospholipase C" evidence="4">
    <location>
        <begin position="25"/>
        <end position="681"/>
    </location>
</feature>
<dbReference type="GO" id="GO:0016042">
    <property type="term" value="P:lipid catabolic process"/>
    <property type="evidence" value="ECO:0007669"/>
    <property type="project" value="InterPro"/>
</dbReference>
<dbReference type="AlphaFoldDB" id="A0A3N1P1Y7"/>
<comment type="similarity">
    <text evidence="1">Belongs to the bacterial phospholipase C family.</text>
</comment>
<evidence type="ECO:0000256" key="3">
    <source>
        <dbReference type="ARBA" id="ARBA00022801"/>
    </source>
</evidence>